<feature type="binding site" evidence="5">
    <location>
        <position position="204"/>
    </location>
    <ligand>
        <name>substrate</name>
    </ligand>
</feature>
<feature type="binding site" evidence="5">
    <location>
        <begin position="107"/>
        <end position="110"/>
    </location>
    <ligand>
        <name>NADP(+)</name>
        <dbReference type="ChEBI" id="CHEBI:58349"/>
    </ligand>
</feature>
<feature type="binding site" evidence="5">
    <location>
        <position position="211"/>
    </location>
    <ligand>
        <name>substrate</name>
    </ligand>
</feature>
<proteinExistence type="inferred from homology"/>
<dbReference type="InterPro" id="IPR028614">
    <property type="entry name" value="GDP_fucose/colitose_synth"/>
</dbReference>
<keyword evidence="2 5" id="KW-0521">NADP</keyword>
<name>A0ABM8WPH7_9BURK</name>
<evidence type="ECO:0000256" key="5">
    <source>
        <dbReference type="HAMAP-Rule" id="MF_00956"/>
    </source>
</evidence>
<evidence type="ECO:0000259" key="6">
    <source>
        <dbReference type="Pfam" id="PF01370"/>
    </source>
</evidence>
<comment type="caution">
    <text evidence="7">The sequence shown here is derived from an EMBL/GenBank/DDBJ whole genome shotgun (WGS) entry which is preliminary data.</text>
</comment>
<dbReference type="Proteomes" id="UP000721236">
    <property type="component" value="Unassembled WGS sequence"/>
</dbReference>
<evidence type="ECO:0000313" key="7">
    <source>
        <dbReference type="EMBL" id="CAG9169328.1"/>
    </source>
</evidence>
<dbReference type="SUPFAM" id="SSF51735">
    <property type="entry name" value="NAD(P)-binding Rossmann-fold domains"/>
    <property type="match status" value="1"/>
</dbReference>
<evidence type="ECO:0000256" key="3">
    <source>
        <dbReference type="ARBA" id="ARBA00023002"/>
    </source>
</evidence>
<evidence type="ECO:0000313" key="8">
    <source>
        <dbReference type="Proteomes" id="UP000721236"/>
    </source>
</evidence>
<accession>A0ABM8WPH7</accession>
<dbReference type="EC" id="1.1.1.271" evidence="5"/>
<evidence type="ECO:0000256" key="1">
    <source>
        <dbReference type="ARBA" id="ARBA00005959"/>
    </source>
</evidence>
<feature type="binding site" evidence="5">
    <location>
        <position position="181"/>
    </location>
    <ligand>
        <name>NADP(+)</name>
        <dbReference type="ChEBI" id="CHEBI:58349"/>
    </ligand>
</feature>
<feature type="active site" description="Proton donor/acceptor" evidence="5">
    <location>
        <position position="138"/>
    </location>
</feature>
<feature type="site" description="Important for catalytic activity" evidence="5">
    <location>
        <position position="109"/>
    </location>
</feature>
<comment type="function">
    <text evidence="5">Catalyzes the two-step NADP-dependent conversion of GDP-4-dehydro-6-deoxy-D-mannose to GDP-fucose, involving an epimerase and a reductase reaction.</text>
</comment>
<feature type="binding site" evidence="5">
    <location>
        <position position="189"/>
    </location>
    <ligand>
        <name>substrate</name>
    </ligand>
</feature>
<dbReference type="HAMAP" id="MF_00956">
    <property type="entry name" value="GDP_fucose_synth"/>
    <property type="match status" value="1"/>
</dbReference>
<organism evidence="7 8">
    <name type="scientific">Cupriavidus respiraculi</name>
    <dbReference type="NCBI Taxonomy" id="195930"/>
    <lineage>
        <taxon>Bacteria</taxon>
        <taxon>Pseudomonadati</taxon>
        <taxon>Pseudomonadota</taxon>
        <taxon>Betaproteobacteria</taxon>
        <taxon>Burkholderiales</taxon>
        <taxon>Burkholderiaceae</taxon>
        <taxon>Cupriavidus</taxon>
    </lineage>
</organism>
<dbReference type="GO" id="GO:0050577">
    <property type="term" value="F:GDP-L-fucose synthase activity"/>
    <property type="evidence" value="ECO:0007669"/>
    <property type="project" value="UniProtKB-EC"/>
</dbReference>
<protein>
    <recommendedName>
        <fullName evidence="5">GDP-L-fucose synthase</fullName>
        <ecNumber evidence="5">1.1.1.271</ecNumber>
    </recommendedName>
    <alternativeName>
        <fullName evidence="5">GDP-4-keto-6-deoxy-D-mannose-3,5-epimerase-4-reductase</fullName>
    </alternativeName>
</protein>
<evidence type="ECO:0000256" key="2">
    <source>
        <dbReference type="ARBA" id="ARBA00022857"/>
    </source>
</evidence>
<reference evidence="7 8" key="1">
    <citation type="submission" date="2021-08" db="EMBL/GenBank/DDBJ databases">
        <authorList>
            <person name="Peeters C."/>
        </authorList>
    </citation>
    <scope>NUCLEOTIDE SEQUENCE [LARGE SCALE GENOMIC DNA]</scope>
    <source>
        <strain evidence="7 8">LMG 21510</strain>
    </source>
</reference>
<dbReference type="Gene3D" id="3.40.50.720">
    <property type="entry name" value="NAD(P)-binding Rossmann-like Domain"/>
    <property type="match status" value="1"/>
</dbReference>
<comment type="pathway">
    <text evidence="5">Nucleotide-sugar biosynthesis; GDP-L-fucose biosynthesis via de novo pathway; GDP-L-fucose from GDP-alpha-D-mannose: step 2/2.</text>
</comment>
<dbReference type="PANTHER" id="PTHR43238">
    <property type="entry name" value="GDP-L-FUCOSE SYNTHASE"/>
    <property type="match status" value="1"/>
</dbReference>
<keyword evidence="4 5" id="KW-0413">Isomerase</keyword>
<feature type="binding site" evidence="5">
    <location>
        <begin position="165"/>
        <end position="168"/>
    </location>
    <ligand>
        <name>NADP(+)</name>
        <dbReference type="ChEBI" id="CHEBI:58349"/>
    </ligand>
</feature>
<dbReference type="InterPro" id="IPR001509">
    <property type="entry name" value="Epimerase_deHydtase"/>
</dbReference>
<feature type="binding site" evidence="5">
    <location>
        <begin position="12"/>
        <end position="18"/>
    </location>
    <ligand>
        <name>NADP(+)</name>
        <dbReference type="ChEBI" id="CHEBI:58349"/>
    </ligand>
</feature>
<dbReference type="InterPro" id="IPR036291">
    <property type="entry name" value="NAD(P)-bd_dom_sf"/>
</dbReference>
<dbReference type="Gene3D" id="3.90.25.10">
    <property type="entry name" value="UDP-galactose 4-epimerase, domain 1"/>
    <property type="match status" value="1"/>
</dbReference>
<comment type="catalytic activity">
    <reaction evidence="5">
        <text>GDP-beta-L-fucose + NADP(+) = GDP-4-dehydro-alpha-D-rhamnose + NADPH + H(+)</text>
        <dbReference type="Rhea" id="RHEA:18885"/>
        <dbReference type="ChEBI" id="CHEBI:15378"/>
        <dbReference type="ChEBI" id="CHEBI:57273"/>
        <dbReference type="ChEBI" id="CHEBI:57783"/>
        <dbReference type="ChEBI" id="CHEBI:57964"/>
        <dbReference type="ChEBI" id="CHEBI:58349"/>
        <dbReference type="EC" id="1.1.1.271"/>
    </reaction>
</comment>
<dbReference type="PANTHER" id="PTHR43238:SF1">
    <property type="entry name" value="GDP-L-FUCOSE SYNTHASE"/>
    <property type="match status" value="1"/>
</dbReference>
<dbReference type="Pfam" id="PF01370">
    <property type="entry name" value="Epimerase"/>
    <property type="match status" value="1"/>
</dbReference>
<feature type="domain" description="NAD-dependent epimerase/dehydratase" evidence="6">
    <location>
        <begin position="8"/>
        <end position="229"/>
    </location>
</feature>
<keyword evidence="3 5" id="KW-0560">Oxidoreductase</keyword>
<keyword evidence="5" id="KW-0511">Multifunctional enzyme</keyword>
<sequence>MNRSSSRIFVAGHRGMVGGAIVRALQANPDAQVVTRSHAELDLCDQAQVQAFFEREGIDQVYLAAAKVGGIHANNTYPAEFIHQNLMIAANVVHASWRSGVQRLLFLGSSCIYPALAAQPIREDALLTGPLEPTNAPYAIAKIAGIKLCESYNRQYGTDYRCLMPTNLYGPGDNYHPDNSHVIPGLIRRFHAARLDGAEEVMVWGTGTPLREFLYADDLGQACVHVMDLDRDTYLHHAGAAGFFNVGSEDEVSIRTLAELVAETVGYRGRIAFDSSKPDGTPRKRLDSGAIAATGWRPTVALAAGLRLAYEDALRSRRLPVAPAEPALLATGT</sequence>
<dbReference type="EMBL" id="CAJZAH010000001">
    <property type="protein sequence ID" value="CAG9169328.1"/>
    <property type="molecule type" value="Genomic_DNA"/>
</dbReference>
<feature type="binding site" evidence="5">
    <location>
        <position position="279"/>
    </location>
    <ligand>
        <name>substrate</name>
    </ligand>
</feature>
<feature type="binding site" evidence="5">
    <location>
        <position position="142"/>
    </location>
    <ligand>
        <name>NADP(+)</name>
        <dbReference type="ChEBI" id="CHEBI:58349"/>
    </ligand>
</feature>
<keyword evidence="8" id="KW-1185">Reference proteome</keyword>
<comment type="similarity">
    <text evidence="1 5">Belongs to the NAD(P)-dependent epimerase/dehydratase family. Fucose synthase subfamily.</text>
</comment>
<dbReference type="CDD" id="cd05239">
    <property type="entry name" value="GDP_FS_SDR_e"/>
    <property type="match status" value="1"/>
</dbReference>
<feature type="site" description="Important for catalytic activity" evidence="5">
    <location>
        <position position="111"/>
    </location>
</feature>
<gene>
    <name evidence="7" type="primary">fcl_1</name>
    <name evidence="5" type="synonym">fcl</name>
    <name evidence="7" type="ORF">LMG21510_01393</name>
</gene>
<evidence type="ECO:0000256" key="4">
    <source>
        <dbReference type="ARBA" id="ARBA00023235"/>
    </source>
</evidence>